<sequence>MWVHELTSLMNSFLTPLFVAQHLYTPVAELPHMDLEAPQLLLAVLLLSVFAGLCSGELLADQREYRECAANVGRCFALDMPSRGLTGPLPTEVGSFTHLEHLRLRNNSLTGLIPVELAGLTSLTLLDLSTNSLNSTLPAPLGSLTALRVFYASDNPLIGSLPSELGLLARLHALSLNCSYRHKVSPGLTGTIPTELGLLADLTALDLSLNGLSGGLPSELGRLAALSALHLSGNVLRGPVPTMLGALHELRLLDLAHNCLTGNIPSHLGRLAWLERLVLHSTLLTGPVPSELGRLNATLEELLLANNSLTGAVPTELGQLTELRRLELFVNSLSGTFPSEMLQLGSLEELALLGNPALEWPLTSEVGRLTRLRSLALSHVAIGTALPSDLGRLRELTRFFLSSAKLTGTLPTELGLLTSLGALWLGNNTLSGRIPTELGNLTHLQQMWLQTNRLEGSIPSEWGQLTRLASVYFEQNSLTGPIPTELGALTMIHDIGLHDNSLGGTIPVEMCNLARVQVVALQSNQFSGTIPELGYCFPKLAQLDLGGNQFSGSIPSSVCAVEALHRLSFSNNAELTGTIPECLGRLSTTDASGDSSIFIEGTKLSGSIPRALCNLTLTQLYLNGNDLTGTVPPCLFQQGHLRNLSLAYNRLKGTLPGATSSNLTTLNLRNNHFSGTIPEALARLVPILTNLHLDHNHFSCHLPREILDWKPHEEPQASVSVLSGNHFNCKGLHEAYTQQEHLFKLDPEGTTWTCGTCSYWLPFVLLATCLLLLALTLWAEHAFGHKVSIETLAWWHWPVVCRPRLLALSTAASALTATWLLTAAMCFLSVIILLPYYITLDSPYSCQYMEKFTMALKQTITLRANAPVWAARSLLAAPVWAVASLGILMLLCLPRCMCCAALRAQHKQLEPLGVLIQSGVDDVEAEESDANAEGEEEEEEEENAASSGEADHVRGNRCEEGSEGLEGSSLREPFLSTPPPKQAACAERRWMASPLLKPESRWESVERRACALLIGLCIFLLCVIPNAIYVYLQTPEGHHLAGRAPKYVIQYSATILSLGKATLMLTIIPEMTSVLAAKIARTSGSSQRREVAKYSQTIITMVNAINIVLVPIIVVFLIDSRCFQQNLYPPAREVRTSTAAPRLNPFCPTDFRLNVSFDTSCCDSEVSDLLLFTECMRWSHQPAGFKYYYNVHVAFDAEQCVSAIVTMYIPVMMQILVLQGLLWPTIVFLIPLLVASPPAVVMRMFNVARLKGVPLDTWQAANLPVAGEHSSSQHRMASIEMPSGPRTSVGGSCYRPCCESMALLQKAVVILECSVCGPQDMSGAVEPRVTASCLVATQAEEQEAEGAAIICASGPAAGNARPSEVNGRGDEVVLNDVAKIMYDGHQQMLSVLMITLTYGLIAPVVAGLACMASAVLLFKTVHHLGRLHHILDPHIALTEVYAFRSHKCTRIVIISTLVFWGPYAATLVLL</sequence>
<gene>
    <name evidence="10" type="ORF">CYMTET_23238</name>
</gene>
<feature type="region of interest" description="Disordered" evidence="8">
    <location>
        <begin position="925"/>
        <end position="980"/>
    </location>
</feature>
<proteinExistence type="predicted"/>
<dbReference type="EMBL" id="LGRX02011942">
    <property type="protein sequence ID" value="KAK3268246.1"/>
    <property type="molecule type" value="Genomic_DNA"/>
</dbReference>
<keyword evidence="9" id="KW-1133">Transmembrane helix</keyword>
<feature type="compositionally biased region" description="Acidic residues" evidence="8">
    <location>
        <begin position="925"/>
        <end position="943"/>
    </location>
</feature>
<dbReference type="GO" id="GO:0005930">
    <property type="term" value="C:axoneme"/>
    <property type="evidence" value="ECO:0007669"/>
    <property type="project" value="UniProtKB-SubCell"/>
</dbReference>
<dbReference type="Proteomes" id="UP001190700">
    <property type="component" value="Unassembled WGS sequence"/>
</dbReference>
<keyword evidence="6" id="KW-0067">ATP-binding</keyword>
<dbReference type="SUPFAM" id="SSF52058">
    <property type="entry name" value="L domain-like"/>
    <property type="match status" value="2"/>
</dbReference>
<organism evidence="10 11">
    <name type="scientific">Cymbomonas tetramitiformis</name>
    <dbReference type="NCBI Taxonomy" id="36881"/>
    <lineage>
        <taxon>Eukaryota</taxon>
        <taxon>Viridiplantae</taxon>
        <taxon>Chlorophyta</taxon>
        <taxon>Pyramimonadophyceae</taxon>
        <taxon>Pyramimonadales</taxon>
        <taxon>Pyramimonadaceae</taxon>
        <taxon>Cymbomonas</taxon>
    </lineage>
</organism>
<comment type="caution">
    <text evidence="10">The sequence shown here is derived from an EMBL/GenBank/DDBJ whole genome shotgun (WGS) entry which is preliminary data.</text>
</comment>
<dbReference type="InterPro" id="IPR050647">
    <property type="entry name" value="Plant_LRR-RLKs"/>
</dbReference>
<feature type="compositionally biased region" description="Basic and acidic residues" evidence="8">
    <location>
        <begin position="949"/>
        <end position="960"/>
    </location>
</feature>
<feature type="transmembrane region" description="Helical" evidence="9">
    <location>
        <begin position="874"/>
        <end position="893"/>
    </location>
</feature>
<dbReference type="PANTHER" id="PTHR48056:SF81">
    <property type="entry name" value="RECEPTOR PROTEIN-TYROSINE KINASE CEPR1"/>
    <property type="match status" value="1"/>
</dbReference>
<accession>A0AAE0L154</accession>
<dbReference type="GO" id="GO:0005524">
    <property type="term" value="F:ATP binding"/>
    <property type="evidence" value="ECO:0007669"/>
    <property type="project" value="UniProtKB-KW"/>
</dbReference>
<keyword evidence="11" id="KW-1185">Reference proteome</keyword>
<feature type="transmembrane region" description="Helical" evidence="9">
    <location>
        <begin position="1010"/>
        <end position="1032"/>
    </location>
</feature>
<evidence type="ECO:0000256" key="4">
    <source>
        <dbReference type="ARBA" id="ARBA00022737"/>
    </source>
</evidence>
<protein>
    <submittedName>
        <fullName evidence="10">Uncharacterized protein</fullName>
    </submittedName>
</protein>
<keyword evidence="5" id="KW-0547">Nucleotide-binding</keyword>
<evidence type="ECO:0000256" key="8">
    <source>
        <dbReference type="SAM" id="MobiDB-lite"/>
    </source>
</evidence>
<feature type="transmembrane region" description="Helical" evidence="9">
    <location>
        <begin position="1098"/>
        <end position="1118"/>
    </location>
</feature>
<keyword evidence="9" id="KW-0812">Transmembrane</keyword>
<dbReference type="FunFam" id="3.80.10.10:FF:000095">
    <property type="entry name" value="LRR receptor-like serine/threonine-protein kinase GSO1"/>
    <property type="match status" value="2"/>
</dbReference>
<evidence type="ECO:0000256" key="3">
    <source>
        <dbReference type="ARBA" id="ARBA00022614"/>
    </source>
</evidence>
<dbReference type="InterPro" id="IPR032675">
    <property type="entry name" value="LRR_dom_sf"/>
</dbReference>
<feature type="transmembrane region" description="Helical" evidence="9">
    <location>
        <begin position="1221"/>
        <end position="1241"/>
    </location>
</feature>
<feature type="transmembrane region" description="Helical" evidence="9">
    <location>
        <begin position="759"/>
        <end position="779"/>
    </location>
</feature>
<dbReference type="InterPro" id="IPR003591">
    <property type="entry name" value="Leu-rich_rpt_typical-subtyp"/>
</dbReference>
<dbReference type="SMART" id="SM00369">
    <property type="entry name" value="LRR_TYP"/>
    <property type="match status" value="10"/>
</dbReference>
<feature type="transmembrane region" description="Helical" evidence="9">
    <location>
        <begin position="1389"/>
        <end position="1418"/>
    </location>
</feature>
<evidence type="ECO:0000313" key="10">
    <source>
        <dbReference type="EMBL" id="KAK3268246.1"/>
    </source>
</evidence>
<evidence type="ECO:0000256" key="6">
    <source>
        <dbReference type="ARBA" id="ARBA00022840"/>
    </source>
</evidence>
<evidence type="ECO:0000256" key="9">
    <source>
        <dbReference type="SAM" id="Phobius"/>
    </source>
</evidence>
<dbReference type="Gene3D" id="3.80.10.10">
    <property type="entry name" value="Ribonuclease Inhibitor"/>
    <property type="match status" value="4"/>
</dbReference>
<dbReference type="InterPro" id="IPR001611">
    <property type="entry name" value="Leu-rich_rpt"/>
</dbReference>
<comment type="subcellular location">
    <subcellularLocation>
        <location evidence="2">Cytoplasm</location>
        <location evidence="2">Cytoskeleton</location>
        <location evidence="2">Cilium axoneme</location>
    </subcellularLocation>
    <subcellularLocation>
        <location evidence="1">Membrane</location>
        <topology evidence="1">Single-pass membrane protein</topology>
    </subcellularLocation>
</comment>
<keyword evidence="7 9" id="KW-0472">Membrane</keyword>
<feature type="transmembrane region" description="Helical" evidence="9">
    <location>
        <begin position="812"/>
        <end position="838"/>
    </location>
</feature>
<name>A0AAE0L154_9CHLO</name>
<dbReference type="PANTHER" id="PTHR48056">
    <property type="entry name" value="LRR RECEPTOR-LIKE SERINE/THREONINE-PROTEIN KINASE-RELATED"/>
    <property type="match status" value="1"/>
</dbReference>
<evidence type="ECO:0000256" key="7">
    <source>
        <dbReference type="ARBA" id="ARBA00023136"/>
    </source>
</evidence>
<evidence type="ECO:0000256" key="5">
    <source>
        <dbReference type="ARBA" id="ARBA00022741"/>
    </source>
</evidence>
<evidence type="ECO:0000256" key="2">
    <source>
        <dbReference type="ARBA" id="ARBA00004430"/>
    </source>
</evidence>
<dbReference type="FunFam" id="3.80.10.10:FF:000383">
    <property type="entry name" value="Leucine-rich repeat receptor protein kinase EMS1"/>
    <property type="match status" value="1"/>
</dbReference>
<dbReference type="Pfam" id="PF13855">
    <property type="entry name" value="LRR_8"/>
    <property type="match status" value="1"/>
</dbReference>
<reference evidence="10 11" key="1">
    <citation type="journal article" date="2015" name="Genome Biol. Evol.">
        <title>Comparative Genomics of a Bacterivorous Green Alga Reveals Evolutionary Causalities and Consequences of Phago-Mixotrophic Mode of Nutrition.</title>
        <authorList>
            <person name="Burns J.A."/>
            <person name="Paasch A."/>
            <person name="Narechania A."/>
            <person name="Kim E."/>
        </authorList>
    </citation>
    <scope>NUCLEOTIDE SEQUENCE [LARGE SCALE GENOMIC DNA]</scope>
    <source>
        <strain evidence="10 11">PLY_AMNH</strain>
    </source>
</reference>
<dbReference type="Pfam" id="PF00560">
    <property type="entry name" value="LRR_1"/>
    <property type="match status" value="6"/>
</dbReference>
<evidence type="ECO:0000313" key="11">
    <source>
        <dbReference type="Proteomes" id="UP001190700"/>
    </source>
</evidence>
<evidence type="ECO:0000256" key="1">
    <source>
        <dbReference type="ARBA" id="ARBA00004167"/>
    </source>
</evidence>
<feature type="transmembrane region" description="Helical" evidence="9">
    <location>
        <begin position="1451"/>
        <end position="1469"/>
    </location>
</feature>
<keyword evidence="4" id="KW-0677">Repeat</keyword>
<dbReference type="GO" id="GO:0016020">
    <property type="term" value="C:membrane"/>
    <property type="evidence" value="ECO:0007669"/>
    <property type="project" value="UniProtKB-SubCell"/>
</dbReference>
<keyword evidence="3" id="KW-0433">Leucine-rich repeat</keyword>